<evidence type="ECO:0000256" key="7">
    <source>
        <dbReference type="ARBA" id="ARBA00035181"/>
    </source>
</evidence>
<name>A0A8D2D174_SCIVU</name>
<feature type="region of interest" description="Disordered" evidence="9">
    <location>
        <begin position="31"/>
        <end position="51"/>
    </location>
</feature>
<evidence type="ECO:0000256" key="6">
    <source>
        <dbReference type="ARBA" id="ARBA00023274"/>
    </source>
</evidence>
<organism evidence="10 11">
    <name type="scientific">Sciurus vulgaris</name>
    <name type="common">Eurasian red squirrel</name>
    <dbReference type="NCBI Taxonomy" id="55149"/>
    <lineage>
        <taxon>Eukaryota</taxon>
        <taxon>Metazoa</taxon>
        <taxon>Chordata</taxon>
        <taxon>Craniata</taxon>
        <taxon>Vertebrata</taxon>
        <taxon>Euteleostomi</taxon>
        <taxon>Mammalia</taxon>
        <taxon>Eutheria</taxon>
        <taxon>Euarchontoglires</taxon>
        <taxon>Glires</taxon>
        <taxon>Rodentia</taxon>
        <taxon>Sciuromorpha</taxon>
        <taxon>Sciuridae</taxon>
        <taxon>Sciurinae</taxon>
        <taxon>Sciurini</taxon>
        <taxon>Sciurus</taxon>
    </lineage>
</organism>
<evidence type="ECO:0000313" key="11">
    <source>
        <dbReference type="Proteomes" id="UP000694564"/>
    </source>
</evidence>
<dbReference type="PANTHER" id="PTHR34090">
    <property type="entry name" value="39S RIBOSOMAL PROTEIN L52, MITOCHONDRIAL"/>
    <property type="match status" value="1"/>
</dbReference>
<keyword evidence="3" id="KW-0809">Transit peptide</keyword>
<keyword evidence="6" id="KW-0687">Ribonucleoprotein</keyword>
<evidence type="ECO:0000256" key="1">
    <source>
        <dbReference type="ARBA" id="ARBA00004173"/>
    </source>
</evidence>
<dbReference type="InterPro" id="IPR034596">
    <property type="entry name" value="Ribosomal_mL52"/>
</dbReference>
<evidence type="ECO:0000256" key="8">
    <source>
        <dbReference type="ARBA" id="ARBA00035425"/>
    </source>
</evidence>
<dbReference type="GO" id="GO:0005762">
    <property type="term" value="C:mitochondrial large ribosomal subunit"/>
    <property type="evidence" value="ECO:0007669"/>
    <property type="project" value="InterPro"/>
</dbReference>
<keyword evidence="4" id="KW-0689">Ribosomal protein</keyword>
<evidence type="ECO:0000256" key="4">
    <source>
        <dbReference type="ARBA" id="ARBA00022980"/>
    </source>
</evidence>
<dbReference type="Ensembl" id="ENSSVLT00005019710.1">
    <property type="protein sequence ID" value="ENSSVLP00005017703.1"/>
    <property type="gene ID" value="ENSSVLG00005014200.1"/>
</dbReference>
<evidence type="ECO:0000313" key="10">
    <source>
        <dbReference type="Ensembl" id="ENSSVLP00005017703.1"/>
    </source>
</evidence>
<evidence type="ECO:0000256" key="3">
    <source>
        <dbReference type="ARBA" id="ARBA00022946"/>
    </source>
</evidence>
<keyword evidence="11" id="KW-1185">Reference proteome</keyword>
<accession>A0A8D2D174</accession>
<dbReference type="OrthoDB" id="10249237at2759"/>
<evidence type="ECO:0000256" key="2">
    <source>
        <dbReference type="ARBA" id="ARBA00007232"/>
    </source>
</evidence>
<sequence>MRLTVVLLSQEMDAGIQAWQLRWQKLQEKERKQKNALKPKGASLQRPLPCQ</sequence>
<dbReference type="AlphaFoldDB" id="A0A8D2D174"/>
<dbReference type="GeneTree" id="ENSGT00940000166843"/>
<dbReference type="GO" id="GO:0003735">
    <property type="term" value="F:structural constituent of ribosome"/>
    <property type="evidence" value="ECO:0007669"/>
    <property type="project" value="InterPro"/>
</dbReference>
<protein>
    <recommendedName>
        <fullName evidence="7">Large ribosomal subunit protein mL52</fullName>
    </recommendedName>
    <alternativeName>
        <fullName evidence="8">39S ribosomal protein L52, mitochondrial</fullName>
    </alternativeName>
</protein>
<evidence type="ECO:0000256" key="9">
    <source>
        <dbReference type="SAM" id="MobiDB-lite"/>
    </source>
</evidence>
<dbReference type="PANTHER" id="PTHR34090:SF1">
    <property type="entry name" value="LARGE RIBOSOMAL SUBUNIT PROTEIN ML52"/>
    <property type="match status" value="1"/>
</dbReference>
<reference evidence="10" key="2">
    <citation type="submission" date="2025-09" db="UniProtKB">
        <authorList>
            <consortium name="Ensembl"/>
        </authorList>
    </citation>
    <scope>IDENTIFICATION</scope>
</reference>
<comment type="subcellular location">
    <subcellularLocation>
        <location evidence="1">Mitochondrion</location>
    </subcellularLocation>
</comment>
<evidence type="ECO:0000256" key="5">
    <source>
        <dbReference type="ARBA" id="ARBA00023128"/>
    </source>
</evidence>
<reference evidence="10" key="1">
    <citation type="submission" date="2025-08" db="UniProtKB">
        <authorList>
            <consortium name="Ensembl"/>
        </authorList>
    </citation>
    <scope>IDENTIFICATION</scope>
</reference>
<dbReference type="Proteomes" id="UP000694564">
    <property type="component" value="Chromosome X"/>
</dbReference>
<proteinExistence type="inferred from homology"/>
<dbReference type="GO" id="GO:0032543">
    <property type="term" value="P:mitochondrial translation"/>
    <property type="evidence" value="ECO:0007669"/>
    <property type="project" value="InterPro"/>
</dbReference>
<comment type="similarity">
    <text evidence="2">Belongs to the mitochondrion-specific ribosomal protein mL52 family.</text>
</comment>
<keyword evidence="5" id="KW-0496">Mitochondrion</keyword>